<reference evidence="4" key="1">
    <citation type="journal article" date="2019" name="Int. J. Syst. Evol. Microbiol.">
        <title>The Global Catalogue of Microorganisms (GCM) 10K type strain sequencing project: providing services to taxonomists for standard genome sequencing and annotation.</title>
        <authorList>
            <consortium name="The Broad Institute Genomics Platform"/>
            <consortium name="The Broad Institute Genome Sequencing Center for Infectious Disease"/>
            <person name="Wu L."/>
            <person name="Ma J."/>
        </authorList>
    </citation>
    <scope>NUCLEOTIDE SEQUENCE [LARGE SCALE GENOMIC DNA]</scope>
    <source>
        <strain evidence="4">CCUG 62982</strain>
    </source>
</reference>
<feature type="region of interest" description="Disordered" evidence="1">
    <location>
        <begin position="1"/>
        <end position="36"/>
    </location>
</feature>
<comment type="caution">
    <text evidence="3">The sequence shown here is derived from an EMBL/GenBank/DDBJ whole genome shotgun (WGS) entry which is preliminary data.</text>
</comment>
<dbReference type="InterPro" id="IPR010127">
    <property type="entry name" value="Phasin_subfam-1"/>
</dbReference>
<organism evidence="3 4">
    <name type="scientific">Sphingomonas canadensis</name>
    <dbReference type="NCBI Taxonomy" id="1219257"/>
    <lineage>
        <taxon>Bacteria</taxon>
        <taxon>Pseudomonadati</taxon>
        <taxon>Pseudomonadota</taxon>
        <taxon>Alphaproteobacteria</taxon>
        <taxon>Sphingomonadales</taxon>
        <taxon>Sphingomonadaceae</taxon>
        <taxon>Sphingomonas</taxon>
    </lineage>
</organism>
<evidence type="ECO:0000256" key="1">
    <source>
        <dbReference type="SAM" id="MobiDB-lite"/>
    </source>
</evidence>
<dbReference type="RefSeq" id="WP_264945093.1">
    <property type="nucleotide sequence ID" value="NZ_JAPDRA010000007.1"/>
</dbReference>
<name>A0ABW3HBP3_9SPHN</name>
<evidence type="ECO:0000313" key="3">
    <source>
        <dbReference type="EMBL" id="MFD0947598.1"/>
    </source>
</evidence>
<dbReference type="Pfam" id="PF09361">
    <property type="entry name" value="Phasin_2"/>
    <property type="match status" value="1"/>
</dbReference>
<dbReference type="EMBL" id="JBHTJG010000007">
    <property type="protein sequence ID" value="MFD0947598.1"/>
    <property type="molecule type" value="Genomic_DNA"/>
</dbReference>
<evidence type="ECO:0000259" key="2">
    <source>
        <dbReference type="Pfam" id="PF09361"/>
    </source>
</evidence>
<dbReference type="InterPro" id="IPR018968">
    <property type="entry name" value="Phasin"/>
</dbReference>
<sequence>MAAKGQKSTGKPAAPKSTARAKAAPKEMVAAVEAEKPEPAIEAVVTAPVAAEPEPVLEAATQEAETVTELADPIVPEAAEAAIESVVEEAETLIEAAAAASETAETAVKESKVMETIETNIAKAQAFFTDFNDRTKAAVEKSTKLAEEANEFAKGNIEALVESGKITAKGFESLGQEAAEYSRKSFESATAALKSLSAVKSPTEFFKLQSDFFRGAFDSYVAEASKGTEAFLKLAGDAAQPLQNRFAVAAEKVKAAA</sequence>
<proteinExistence type="predicted"/>
<feature type="compositionally biased region" description="Low complexity" evidence="1">
    <location>
        <begin position="11"/>
        <end position="32"/>
    </location>
</feature>
<protein>
    <submittedName>
        <fullName evidence="3">TIGR01841 family phasin</fullName>
    </submittedName>
</protein>
<feature type="domain" description="Phasin" evidence="2">
    <location>
        <begin position="147"/>
        <end position="246"/>
    </location>
</feature>
<accession>A0ABW3HBP3</accession>
<dbReference type="Proteomes" id="UP001596977">
    <property type="component" value="Unassembled WGS sequence"/>
</dbReference>
<evidence type="ECO:0000313" key="4">
    <source>
        <dbReference type="Proteomes" id="UP001596977"/>
    </source>
</evidence>
<dbReference type="NCBIfam" id="TIGR01841">
    <property type="entry name" value="phasin"/>
    <property type="match status" value="1"/>
</dbReference>
<keyword evidence="4" id="KW-1185">Reference proteome</keyword>
<gene>
    <name evidence="3" type="primary">phaP</name>
    <name evidence="3" type="ORF">ACFQ1E_14710</name>
</gene>